<dbReference type="InterPro" id="IPR012156">
    <property type="entry name" value="Cold_shock_CspA"/>
</dbReference>
<dbReference type="RefSeq" id="WP_245032439.1">
    <property type="nucleotide sequence ID" value="NZ_CP095075.1"/>
</dbReference>
<dbReference type="InterPro" id="IPR010718">
    <property type="entry name" value="DUF1294"/>
</dbReference>
<proteinExistence type="predicted"/>
<keyword evidence="1" id="KW-0812">Transmembrane</keyword>
<keyword evidence="3" id="KW-1185">Reference proteome</keyword>
<name>A0ABY4HBN8_9BACI</name>
<gene>
    <name evidence="2" type="ORF">MUO15_00030</name>
</gene>
<dbReference type="Proteomes" id="UP000830326">
    <property type="component" value="Chromosome"/>
</dbReference>
<protein>
    <submittedName>
        <fullName evidence="2">DUF1294 domain-containing protein</fullName>
    </submittedName>
</protein>
<keyword evidence="1" id="KW-0472">Membrane</keyword>
<dbReference type="PIRSF" id="PIRSF002599">
    <property type="entry name" value="Cold_shock_A"/>
    <property type="match status" value="1"/>
</dbReference>
<dbReference type="Pfam" id="PF06961">
    <property type="entry name" value="DUF1294"/>
    <property type="match status" value="1"/>
</dbReference>
<evidence type="ECO:0000256" key="1">
    <source>
        <dbReference type="SAM" id="Phobius"/>
    </source>
</evidence>
<feature type="transmembrane region" description="Helical" evidence="1">
    <location>
        <begin position="42"/>
        <end position="61"/>
    </location>
</feature>
<organism evidence="2 3">
    <name type="scientific">Halobacillus amylolyticus</name>
    <dbReference type="NCBI Taxonomy" id="2932259"/>
    <lineage>
        <taxon>Bacteria</taxon>
        <taxon>Bacillati</taxon>
        <taxon>Bacillota</taxon>
        <taxon>Bacilli</taxon>
        <taxon>Bacillales</taxon>
        <taxon>Bacillaceae</taxon>
        <taxon>Halobacillus</taxon>
    </lineage>
</organism>
<keyword evidence="1" id="KW-1133">Transmembrane helix</keyword>
<feature type="transmembrane region" description="Helical" evidence="1">
    <location>
        <begin position="6"/>
        <end position="22"/>
    </location>
</feature>
<reference evidence="2" key="1">
    <citation type="submission" date="2022-04" db="EMBL/GenBank/DDBJ databases">
        <title>Halobacillus sp. isolated from saltern.</title>
        <authorList>
            <person name="Won M."/>
            <person name="Lee C.-M."/>
            <person name="Woen H.-Y."/>
            <person name="Kwon S.-W."/>
        </authorList>
    </citation>
    <scope>NUCLEOTIDE SEQUENCE</scope>
    <source>
        <strain evidence="2">SSHM10-5</strain>
    </source>
</reference>
<accession>A0ABY4HBN8</accession>
<feature type="transmembrane region" description="Helical" evidence="1">
    <location>
        <begin position="73"/>
        <end position="93"/>
    </location>
</feature>
<dbReference type="EMBL" id="CP095075">
    <property type="protein sequence ID" value="UOR11971.1"/>
    <property type="molecule type" value="Genomic_DNA"/>
</dbReference>
<evidence type="ECO:0000313" key="3">
    <source>
        <dbReference type="Proteomes" id="UP000830326"/>
    </source>
</evidence>
<evidence type="ECO:0000313" key="2">
    <source>
        <dbReference type="EMBL" id="UOR11971.1"/>
    </source>
</evidence>
<sequence>MEVIVYVVLGGSFFCNIALFFLMGYDKSKARKGQWRVKEKHLWLFALLGGSLGGVVGMRTFRHKTKHARFRFGWPVLAFLQVASLLTLVWFYFR</sequence>